<accession>A0AAE0I281</accession>
<gene>
    <name evidence="2" type="ORF">B0H66DRAFT_592495</name>
</gene>
<feature type="region of interest" description="Disordered" evidence="1">
    <location>
        <begin position="18"/>
        <end position="44"/>
    </location>
</feature>
<sequence length="349" mass="40976">MCLICKRLGINLRWQPTPEQEAELQPRNEAEAASEEARPLRKKLRSRMEPKAVVVERAPAHDGATTYAAYAVPVSSLPESNGRDTTRQQQHRTPFGMRIYDTTTPSDDTATDADRDRRTALLERRISNSRATNACRARERWRGASRSWRCRSRPGRRVTKEPTRPRRRRGTSSRTYARALNGTSSWESALRDAAKDYNLHQRRHYLEVSWDFEEDMSEGEEEGKPKREFYLHRSPMEKLGKELTWFRLYNVQYFYQEHVNLRACWTRNWQWQGPLPVQGSACVRGKGRKQFMDRCRNHIDKSRLLFAKQGWIPDYPPRYLYEKEIYSPINQGGETPNSMDDYITLESLN</sequence>
<reference evidence="2" key="2">
    <citation type="submission" date="2023-06" db="EMBL/GenBank/DDBJ databases">
        <authorList>
            <consortium name="Lawrence Berkeley National Laboratory"/>
            <person name="Haridas S."/>
            <person name="Hensen N."/>
            <person name="Bonometti L."/>
            <person name="Westerberg I."/>
            <person name="Brannstrom I.O."/>
            <person name="Guillou S."/>
            <person name="Cros-Aarteil S."/>
            <person name="Calhoun S."/>
            <person name="Kuo A."/>
            <person name="Mondo S."/>
            <person name="Pangilinan J."/>
            <person name="Riley R."/>
            <person name="Labutti K."/>
            <person name="Andreopoulos B."/>
            <person name="Lipzen A."/>
            <person name="Chen C."/>
            <person name="Yanf M."/>
            <person name="Daum C."/>
            <person name="Ng V."/>
            <person name="Clum A."/>
            <person name="Steindorff A."/>
            <person name="Ohm R."/>
            <person name="Martin F."/>
            <person name="Silar P."/>
            <person name="Natvig D."/>
            <person name="Lalanne C."/>
            <person name="Gautier V."/>
            <person name="Ament-Velasquez S.L."/>
            <person name="Kruys A."/>
            <person name="Hutchinson M.I."/>
            <person name="Powell A.J."/>
            <person name="Barry K."/>
            <person name="Miller A.N."/>
            <person name="Grigoriev I.V."/>
            <person name="Debuchy R."/>
            <person name="Gladieux P."/>
            <person name="Thoren M.H."/>
            <person name="Johannesson H."/>
        </authorList>
    </citation>
    <scope>NUCLEOTIDE SEQUENCE</scope>
    <source>
        <strain evidence="2">CBS 118394</strain>
    </source>
</reference>
<name>A0AAE0I281_9PEZI</name>
<proteinExistence type="predicted"/>
<feature type="compositionally biased region" description="Basic and acidic residues" evidence="1">
    <location>
        <begin position="24"/>
        <end position="39"/>
    </location>
</feature>
<evidence type="ECO:0000313" key="3">
    <source>
        <dbReference type="Proteomes" id="UP001283341"/>
    </source>
</evidence>
<evidence type="ECO:0000313" key="2">
    <source>
        <dbReference type="EMBL" id="KAK3316281.1"/>
    </source>
</evidence>
<evidence type="ECO:0000256" key="1">
    <source>
        <dbReference type="SAM" id="MobiDB-lite"/>
    </source>
</evidence>
<keyword evidence="3" id="KW-1185">Reference proteome</keyword>
<comment type="caution">
    <text evidence="2">The sequence shown here is derived from an EMBL/GenBank/DDBJ whole genome shotgun (WGS) entry which is preliminary data.</text>
</comment>
<dbReference type="AlphaFoldDB" id="A0AAE0I281"/>
<dbReference type="EMBL" id="JAUEDM010000005">
    <property type="protein sequence ID" value="KAK3316281.1"/>
    <property type="molecule type" value="Genomic_DNA"/>
</dbReference>
<feature type="region of interest" description="Disordered" evidence="1">
    <location>
        <begin position="150"/>
        <end position="173"/>
    </location>
</feature>
<organism evidence="2 3">
    <name type="scientific">Apodospora peruviana</name>
    <dbReference type="NCBI Taxonomy" id="516989"/>
    <lineage>
        <taxon>Eukaryota</taxon>
        <taxon>Fungi</taxon>
        <taxon>Dikarya</taxon>
        <taxon>Ascomycota</taxon>
        <taxon>Pezizomycotina</taxon>
        <taxon>Sordariomycetes</taxon>
        <taxon>Sordariomycetidae</taxon>
        <taxon>Sordariales</taxon>
        <taxon>Lasiosphaeriaceae</taxon>
        <taxon>Apodospora</taxon>
    </lineage>
</organism>
<reference evidence="2" key="1">
    <citation type="journal article" date="2023" name="Mol. Phylogenet. Evol.">
        <title>Genome-scale phylogeny and comparative genomics of the fungal order Sordariales.</title>
        <authorList>
            <person name="Hensen N."/>
            <person name="Bonometti L."/>
            <person name="Westerberg I."/>
            <person name="Brannstrom I.O."/>
            <person name="Guillou S."/>
            <person name="Cros-Aarteil S."/>
            <person name="Calhoun S."/>
            <person name="Haridas S."/>
            <person name="Kuo A."/>
            <person name="Mondo S."/>
            <person name="Pangilinan J."/>
            <person name="Riley R."/>
            <person name="LaButti K."/>
            <person name="Andreopoulos B."/>
            <person name="Lipzen A."/>
            <person name="Chen C."/>
            <person name="Yan M."/>
            <person name="Daum C."/>
            <person name="Ng V."/>
            <person name="Clum A."/>
            <person name="Steindorff A."/>
            <person name="Ohm R.A."/>
            <person name="Martin F."/>
            <person name="Silar P."/>
            <person name="Natvig D.O."/>
            <person name="Lalanne C."/>
            <person name="Gautier V."/>
            <person name="Ament-Velasquez S.L."/>
            <person name="Kruys A."/>
            <person name="Hutchinson M.I."/>
            <person name="Powell A.J."/>
            <person name="Barry K."/>
            <person name="Miller A.N."/>
            <person name="Grigoriev I.V."/>
            <person name="Debuchy R."/>
            <person name="Gladieux P."/>
            <person name="Hiltunen Thoren M."/>
            <person name="Johannesson H."/>
        </authorList>
    </citation>
    <scope>NUCLEOTIDE SEQUENCE</scope>
    <source>
        <strain evidence="2">CBS 118394</strain>
    </source>
</reference>
<dbReference type="Proteomes" id="UP001283341">
    <property type="component" value="Unassembled WGS sequence"/>
</dbReference>
<protein>
    <submittedName>
        <fullName evidence="2">Uncharacterized protein</fullName>
    </submittedName>
</protein>